<evidence type="ECO:0000313" key="3">
    <source>
        <dbReference type="EMBL" id="MEE6147014.1"/>
    </source>
</evidence>
<proteinExistence type="predicted"/>
<keyword evidence="2" id="KW-0812">Transmembrane</keyword>
<evidence type="ECO:0000256" key="2">
    <source>
        <dbReference type="SAM" id="Phobius"/>
    </source>
</evidence>
<feature type="region of interest" description="Disordered" evidence="1">
    <location>
        <begin position="1"/>
        <end position="37"/>
    </location>
</feature>
<reference evidence="3 4" key="1">
    <citation type="submission" date="2024-01" db="EMBL/GenBank/DDBJ databases">
        <title>Description of Olsenella sp. nov., isolated from pig feces.</title>
        <authorList>
            <person name="Chang Y.-H."/>
        </authorList>
    </citation>
    <scope>NUCLEOTIDE SEQUENCE [LARGE SCALE GENOMIC DNA]</scope>
    <source>
        <strain evidence="3 4">YH-ols2223</strain>
    </source>
</reference>
<dbReference type="Proteomes" id="UP001332931">
    <property type="component" value="Unassembled WGS sequence"/>
</dbReference>
<evidence type="ECO:0000313" key="4">
    <source>
        <dbReference type="Proteomes" id="UP001332931"/>
    </source>
</evidence>
<dbReference type="EMBL" id="JAZGJQ010000002">
    <property type="protein sequence ID" value="MEE6147014.1"/>
    <property type="molecule type" value="Genomic_DNA"/>
</dbReference>
<feature type="transmembrane region" description="Helical" evidence="2">
    <location>
        <begin position="45"/>
        <end position="67"/>
    </location>
</feature>
<keyword evidence="2" id="KW-1133">Transmembrane helix</keyword>
<accession>A0ABU7R9A0</accession>
<name>A0ABU7R9A0_9ACTN</name>
<protein>
    <recommendedName>
        <fullName evidence="5">SGNH/GDSL hydrolase family protein</fullName>
    </recommendedName>
</protein>
<evidence type="ECO:0008006" key="5">
    <source>
        <dbReference type="Google" id="ProtNLM"/>
    </source>
</evidence>
<keyword evidence="4" id="KW-1185">Reference proteome</keyword>
<keyword evidence="2" id="KW-0472">Membrane</keyword>
<comment type="caution">
    <text evidence="3">The sequence shown here is derived from an EMBL/GenBank/DDBJ whole genome shotgun (WGS) entry which is preliminary data.</text>
</comment>
<sequence>MKEPQNSPLPANDAMDDETTVTSGDAPADGKPCPRQAGRPGRWRVVVRALVLVAVLVLSDVLITLALEPYEAATYLSWINYRENAPAHIDNLIVGASTALEGLDPDTIDESLGTTTFNQGFYGVSYKNVERTMTTIADERDLKRVFVGVSYESLASWPNIYSDAIFAQSKLYGESLPQQASECLEMLLDEQYLYKPTSFVFLAPWTVDNVGTDPVDVGNNIHKRLTLTPKELVATVSDYSEKGYVTHSLSGTIDLDGFASSVPLLPSGSGEEFVQANLDHISRMCAYCQDHGIEIYVIMMPRQDFNVLNLGRSYPEQAIRLQQAVEQAGGTYLDANALDPSVYRAGTDDFVDEQHLNHGGAERFSAVLSKLVSEHESGVDLASLCLPYDQWDGYAAPLAGRICLLQCSATVSGGTLGLEAIPTTGPDTAVEYQVVRVHADGSEEELRGWSADPSFSTRLEGHGSATVRVNVRVQGSDAPYERYWQKDFEY</sequence>
<evidence type="ECO:0000256" key="1">
    <source>
        <dbReference type="SAM" id="MobiDB-lite"/>
    </source>
</evidence>
<organism evidence="3 4">
    <name type="scientific">Olsenella absiana</name>
    <dbReference type="NCBI Taxonomy" id="3115222"/>
    <lineage>
        <taxon>Bacteria</taxon>
        <taxon>Bacillati</taxon>
        <taxon>Actinomycetota</taxon>
        <taxon>Coriobacteriia</taxon>
        <taxon>Coriobacteriales</taxon>
        <taxon>Atopobiaceae</taxon>
        <taxon>Olsenella</taxon>
    </lineage>
</organism>
<gene>
    <name evidence="3" type="ORF">VXJ25_03230</name>
</gene>